<dbReference type="AlphaFoldDB" id="A0A425XWF8"/>
<dbReference type="EMBL" id="QQWG01000036">
    <property type="protein sequence ID" value="RRG18974.1"/>
    <property type="molecule type" value="Genomic_DNA"/>
</dbReference>
<keyword evidence="3" id="KW-1185">Reference proteome</keyword>
<proteinExistence type="predicted"/>
<evidence type="ECO:0000313" key="3">
    <source>
        <dbReference type="Proteomes" id="UP000285794"/>
    </source>
</evidence>
<feature type="compositionally biased region" description="Polar residues" evidence="1">
    <location>
        <begin position="17"/>
        <end position="41"/>
    </location>
</feature>
<reference evidence="2 3" key="1">
    <citation type="submission" date="2018-07" db="EMBL/GenBank/DDBJ databases">
        <title>Draft genome sequence of Ancylomarina sp. M1P.</title>
        <authorList>
            <person name="Yadav S."/>
            <person name="Villanueva L."/>
            <person name="Damste J.S.S."/>
        </authorList>
    </citation>
    <scope>NUCLEOTIDE SEQUENCE [LARGE SCALE GENOMIC DNA]</scope>
    <source>
        <strain evidence="2 3">M1P</strain>
    </source>
</reference>
<organism evidence="2 3">
    <name type="scientific">Ancylomarina euxinus</name>
    <dbReference type="NCBI Taxonomy" id="2283627"/>
    <lineage>
        <taxon>Bacteria</taxon>
        <taxon>Pseudomonadati</taxon>
        <taxon>Bacteroidota</taxon>
        <taxon>Bacteroidia</taxon>
        <taxon>Marinilabiliales</taxon>
        <taxon>Marinifilaceae</taxon>
        <taxon>Ancylomarina</taxon>
    </lineage>
</organism>
<protein>
    <submittedName>
        <fullName evidence="2">Uncharacterized protein</fullName>
    </submittedName>
</protein>
<gene>
    <name evidence="2" type="ORF">DWB61_17455</name>
</gene>
<comment type="caution">
    <text evidence="2">The sequence shown here is derived from an EMBL/GenBank/DDBJ whole genome shotgun (WGS) entry which is preliminary data.</text>
</comment>
<evidence type="ECO:0000313" key="2">
    <source>
        <dbReference type="EMBL" id="RRG18974.1"/>
    </source>
</evidence>
<feature type="compositionally biased region" description="Low complexity" evidence="1">
    <location>
        <begin position="42"/>
        <end position="58"/>
    </location>
</feature>
<accession>A0A425XWF8</accession>
<dbReference type="Proteomes" id="UP000285794">
    <property type="component" value="Unassembled WGS sequence"/>
</dbReference>
<feature type="region of interest" description="Disordered" evidence="1">
    <location>
        <begin position="15"/>
        <end position="61"/>
    </location>
</feature>
<evidence type="ECO:0000256" key="1">
    <source>
        <dbReference type="SAM" id="MobiDB-lite"/>
    </source>
</evidence>
<dbReference type="RefSeq" id="WP_125032189.1">
    <property type="nucleotide sequence ID" value="NZ_JAPXVP010000033.1"/>
</dbReference>
<sequence>MHEKNEDALVLKELGTAGTSEQSLGTTDQTSGTNGQTMGTNDQTLGTNGQTLGTNDQTMGTNGQTIISKVATLIWIAIMKTFNNGVRSITSHLTKFLVFKITEEEILSCITEVMPQK</sequence>
<name>A0A425XWF8_9BACT</name>